<evidence type="ECO:0000313" key="2">
    <source>
        <dbReference type="Proteomes" id="UP000295399"/>
    </source>
</evidence>
<accession>A0A4R2P4X1</accession>
<dbReference type="AlphaFoldDB" id="A0A4R2P4X1"/>
<name>A0A4R2P4X1_RHOSA</name>
<reference evidence="1 2" key="1">
    <citation type="submission" date="2019-03" db="EMBL/GenBank/DDBJ databases">
        <title>Genomic Encyclopedia of Type Strains, Phase IV (KMG-IV): sequencing the most valuable type-strain genomes for metagenomic binning, comparative biology and taxonomic classification.</title>
        <authorList>
            <person name="Goeker M."/>
        </authorList>
    </citation>
    <scope>NUCLEOTIDE SEQUENCE [LARGE SCALE GENOMIC DNA]</scope>
    <source>
        <strain evidence="1 2">DSM 2132</strain>
    </source>
</reference>
<dbReference type="Proteomes" id="UP000295399">
    <property type="component" value="Unassembled WGS sequence"/>
</dbReference>
<dbReference type="OrthoDB" id="359066at2"/>
<dbReference type="Gene3D" id="2.30.130.30">
    <property type="entry name" value="Hypothetical protein"/>
    <property type="match status" value="1"/>
</dbReference>
<sequence>MPDPKADSRPLALTVHQPWATLIVAGLKPYEWRTWEAPAWAQGRRVVIHASRIDPKAHALDRLIAQIDCDLGTRGGEGLVVEPALRLLRDAAAVRHGKLHHGRDPLPRAAGLGTVLLGVPASKFALRAQGKVCAHDHHCQVRDPKTDRPRTLYGWPMRSPTRWAAPVPAKGAQGFWTWPHEVPEAGAADD</sequence>
<dbReference type="EMBL" id="SLXO01000018">
    <property type="protein sequence ID" value="TCP29707.1"/>
    <property type="molecule type" value="Genomic_DNA"/>
</dbReference>
<dbReference type="InParanoid" id="A0A4R2P4X1"/>
<organism evidence="1 2">
    <name type="scientific">Rhodothalassium salexigens DSM 2132</name>
    <dbReference type="NCBI Taxonomy" id="1188247"/>
    <lineage>
        <taxon>Bacteria</taxon>
        <taxon>Pseudomonadati</taxon>
        <taxon>Pseudomonadota</taxon>
        <taxon>Alphaproteobacteria</taxon>
        <taxon>Rhodothalassiales</taxon>
        <taxon>Rhodothalassiaceae</taxon>
        <taxon>Rhodothalassium</taxon>
    </lineage>
</organism>
<dbReference type="InterPro" id="IPR015947">
    <property type="entry name" value="PUA-like_sf"/>
</dbReference>
<dbReference type="SUPFAM" id="SSF88697">
    <property type="entry name" value="PUA domain-like"/>
    <property type="match status" value="1"/>
</dbReference>
<evidence type="ECO:0000313" key="1">
    <source>
        <dbReference type="EMBL" id="TCP29707.1"/>
    </source>
</evidence>
<dbReference type="RefSeq" id="WP_132709594.1">
    <property type="nucleotide sequence ID" value="NZ_JACIGF010000018.1"/>
</dbReference>
<keyword evidence="2" id="KW-1185">Reference proteome</keyword>
<gene>
    <name evidence="1" type="ORF">EV659_11817</name>
</gene>
<protein>
    <submittedName>
        <fullName evidence="1">ASCH domain-containing protein</fullName>
    </submittedName>
</protein>
<proteinExistence type="predicted"/>
<comment type="caution">
    <text evidence="1">The sequence shown here is derived from an EMBL/GenBank/DDBJ whole genome shotgun (WGS) entry which is preliminary data.</text>
</comment>